<evidence type="ECO:0008006" key="4">
    <source>
        <dbReference type="Google" id="ProtNLM"/>
    </source>
</evidence>
<name>A0A225VTK4_9STRA</name>
<accession>A0A225VTK4</accession>
<keyword evidence="3" id="KW-1185">Reference proteome</keyword>
<sequence>MRTLTSFIRPSKPQDENVNIVQLLLLGQKLHRERRRNNQRRYRKKQDDRAISLENDTRQLRKEIEKLQHQRRNRTTKDLVSIVMEYFGLFYQDSKSQVSHFLQTAMAPDVICNAGRGPEAVIKGMRVFHWFSDVEVKIENLQMGINNSVVAHTTTTLTFTERTLHNVFTRLFNTRSESLLTKLLDQRIVVHGSTRFCWNGSCGRLTSISTHADLLTPMLHLVGNLEDVSRMFEKAYVTPDFQWKST</sequence>
<protein>
    <recommendedName>
        <fullName evidence="4">Bzip transcription factor</fullName>
    </recommendedName>
</protein>
<dbReference type="EMBL" id="NBNE01003371">
    <property type="protein sequence ID" value="OWZ07860.1"/>
    <property type="molecule type" value="Genomic_DNA"/>
</dbReference>
<evidence type="ECO:0000256" key="1">
    <source>
        <dbReference type="SAM" id="Coils"/>
    </source>
</evidence>
<comment type="caution">
    <text evidence="2">The sequence shown here is derived from an EMBL/GenBank/DDBJ whole genome shotgun (WGS) entry which is preliminary data.</text>
</comment>
<dbReference type="Proteomes" id="UP000198211">
    <property type="component" value="Unassembled WGS sequence"/>
</dbReference>
<feature type="coiled-coil region" evidence="1">
    <location>
        <begin position="43"/>
        <end position="77"/>
    </location>
</feature>
<reference evidence="3" key="1">
    <citation type="submission" date="2017-03" db="EMBL/GenBank/DDBJ databases">
        <title>Phytopthora megakarya and P. palmivora, two closely related causual agents of cacao black pod achieved similar genome size and gene model numbers by different mechanisms.</title>
        <authorList>
            <person name="Ali S."/>
            <person name="Shao J."/>
            <person name="Larry D.J."/>
            <person name="Kronmiller B."/>
            <person name="Shen D."/>
            <person name="Strem M.D."/>
            <person name="Melnick R.L."/>
            <person name="Guiltinan M.J."/>
            <person name="Tyler B.M."/>
            <person name="Meinhardt L.W."/>
            <person name="Bailey B.A."/>
        </authorList>
    </citation>
    <scope>NUCLEOTIDE SEQUENCE [LARGE SCALE GENOMIC DNA]</scope>
    <source>
        <strain evidence="3">zdho120</strain>
    </source>
</reference>
<proteinExistence type="predicted"/>
<keyword evidence="1" id="KW-0175">Coiled coil</keyword>
<dbReference type="OrthoDB" id="144658at2759"/>
<evidence type="ECO:0000313" key="2">
    <source>
        <dbReference type="EMBL" id="OWZ07860.1"/>
    </source>
</evidence>
<dbReference type="AlphaFoldDB" id="A0A225VTK4"/>
<evidence type="ECO:0000313" key="3">
    <source>
        <dbReference type="Proteomes" id="UP000198211"/>
    </source>
</evidence>
<organism evidence="2 3">
    <name type="scientific">Phytophthora megakarya</name>
    <dbReference type="NCBI Taxonomy" id="4795"/>
    <lineage>
        <taxon>Eukaryota</taxon>
        <taxon>Sar</taxon>
        <taxon>Stramenopiles</taxon>
        <taxon>Oomycota</taxon>
        <taxon>Peronosporomycetes</taxon>
        <taxon>Peronosporales</taxon>
        <taxon>Peronosporaceae</taxon>
        <taxon>Phytophthora</taxon>
    </lineage>
</organism>
<gene>
    <name evidence="2" type="ORF">PHMEG_00019689</name>
</gene>